<dbReference type="GO" id="GO:0022857">
    <property type="term" value="F:transmembrane transporter activity"/>
    <property type="evidence" value="ECO:0007669"/>
    <property type="project" value="InterPro"/>
</dbReference>
<comment type="caution">
    <text evidence="7">The sequence shown here is derived from an EMBL/GenBank/DDBJ whole genome shotgun (WGS) entry which is preliminary data.</text>
</comment>
<feature type="transmembrane region" description="Helical" evidence="5">
    <location>
        <begin position="352"/>
        <end position="374"/>
    </location>
</feature>
<name>A0A317K6V5_9ACTN</name>
<keyword evidence="2 5" id="KW-0812">Transmembrane</keyword>
<dbReference type="Pfam" id="PF07690">
    <property type="entry name" value="MFS_1"/>
    <property type="match status" value="1"/>
</dbReference>
<dbReference type="Proteomes" id="UP000245683">
    <property type="component" value="Unassembled WGS sequence"/>
</dbReference>
<evidence type="ECO:0000313" key="7">
    <source>
        <dbReference type="EMBL" id="PWU48792.1"/>
    </source>
</evidence>
<evidence type="ECO:0000256" key="2">
    <source>
        <dbReference type="ARBA" id="ARBA00022692"/>
    </source>
</evidence>
<dbReference type="PROSITE" id="PS50850">
    <property type="entry name" value="MFS"/>
    <property type="match status" value="1"/>
</dbReference>
<feature type="transmembrane region" description="Helical" evidence="5">
    <location>
        <begin position="288"/>
        <end position="306"/>
    </location>
</feature>
<sequence>MVSIGVFATLLDLFIVNITFPDLQRDFPDADLAQLSWVLNGYAIVFAALLVPAGRLVDLYGRKRGFLIGLTLFTLASAACAAAPSPNLLIAARVLQGVGAAIMTPSSLGVVLPAFAPRTRPAVIAAWAAVGAIGAAAGPPLGGLLVQASWRWVFLVNLPLGLVCLWYTARRLDESRDPHAQGLPDLAGTAALMLGIGSLTLALIKGREWGWDATGSLAAFGIAAAMITTAVVRSARHRVPVLELPILRIPSFALAVAAACVFFAAFAALLLAGVLFLTQVWGHSILKAGLELSAGPLAALMFAAVAARLGPRIGMAAIGAIGGLLVAAGMTYNAARLGMTPDYVGAFLPGQILAGAGIGLSMPAFTAVTVAAVAPARFATAIGISAMFRQVGAALGVAAFVAIVATPTPATAIDAYRHGWVFMATAATVGALLMLAARFAPTSSPAGAAEAPLSAATHPTLPVH</sequence>
<dbReference type="PRINTS" id="PR01036">
    <property type="entry name" value="TCRTETB"/>
</dbReference>
<dbReference type="PANTHER" id="PTHR42718">
    <property type="entry name" value="MAJOR FACILITATOR SUPERFAMILY MULTIDRUG TRANSPORTER MFSC"/>
    <property type="match status" value="1"/>
</dbReference>
<feature type="transmembrane region" description="Helical" evidence="5">
    <location>
        <begin position="386"/>
        <end position="406"/>
    </location>
</feature>
<evidence type="ECO:0000256" key="3">
    <source>
        <dbReference type="ARBA" id="ARBA00022989"/>
    </source>
</evidence>
<feature type="transmembrane region" description="Helical" evidence="5">
    <location>
        <begin position="313"/>
        <end position="332"/>
    </location>
</feature>
<comment type="subcellular location">
    <subcellularLocation>
        <location evidence="1">Cell membrane</location>
        <topology evidence="1">Multi-pass membrane protein</topology>
    </subcellularLocation>
</comment>
<dbReference type="Gene3D" id="1.20.1250.20">
    <property type="entry name" value="MFS general substrate transporter like domains"/>
    <property type="match status" value="1"/>
</dbReference>
<dbReference type="PANTHER" id="PTHR42718:SF48">
    <property type="entry name" value="CONSERVED TWO-DOMAIN MEMBRANE PROTEIN-RELATED"/>
    <property type="match status" value="1"/>
</dbReference>
<protein>
    <submittedName>
        <fullName evidence="7">MFS transporter</fullName>
    </submittedName>
</protein>
<feature type="transmembrane region" description="Helical" evidence="5">
    <location>
        <begin position="182"/>
        <end position="204"/>
    </location>
</feature>
<dbReference type="CDD" id="cd17321">
    <property type="entry name" value="MFS_MMR_MDR_like"/>
    <property type="match status" value="1"/>
</dbReference>
<evidence type="ECO:0000259" key="6">
    <source>
        <dbReference type="PROSITE" id="PS50850"/>
    </source>
</evidence>
<dbReference type="InterPro" id="IPR005829">
    <property type="entry name" value="Sugar_transporter_CS"/>
</dbReference>
<evidence type="ECO:0000256" key="5">
    <source>
        <dbReference type="SAM" id="Phobius"/>
    </source>
</evidence>
<dbReference type="InterPro" id="IPR036259">
    <property type="entry name" value="MFS_trans_sf"/>
</dbReference>
<dbReference type="InterPro" id="IPR020846">
    <property type="entry name" value="MFS_dom"/>
</dbReference>
<keyword evidence="3 5" id="KW-1133">Transmembrane helix</keyword>
<organism evidence="7 8">
    <name type="scientific">Micromonospora globispora</name>
    <dbReference type="NCBI Taxonomy" id="1450148"/>
    <lineage>
        <taxon>Bacteria</taxon>
        <taxon>Bacillati</taxon>
        <taxon>Actinomycetota</taxon>
        <taxon>Actinomycetes</taxon>
        <taxon>Micromonosporales</taxon>
        <taxon>Micromonosporaceae</taxon>
        <taxon>Micromonospora</taxon>
    </lineage>
</organism>
<keyword evidence="8" id="KW-1185">Reference proteome</keyword>
<feature type="transmembrane region" description="Helical" evidence="5">
    <location>
        <begin position="90"/>
        <end position="112"/>
    </location>
</feature>
<feature type="transmembrane region" description="Helical" evidence="5">
    <location>
        <begin position="35"/>
        <end position="53"/>
    </location>
</feature>
<dbReference type="AlphaFoldDB" id="A0A317K6V5"/>
<feature type="transmembrane region" description="Helical" evidence="5">
    <location>
        <begin position="124"/>
        <end position="146"/>
    </location>
</feature>
<dbReference type="PROSITE" id="PS00216">
    <property type="entry name" value="SUGAR_TRANSPORT_1"/>
    <property type="match status" value="1"/>
</dbReference>
<dbReference type="GO" id="GO:0005886">
    <property type="term" value="C:plasma membrane"/>
    <property type="evidence" value="ECO:0007669"/>
    <property type="project" value="UniProtKB-SubCell"/>
</dbReference>
<feature type="transmembrane region" description="Helical" evidence="5">
    <location>
        <begin position="210"/>
        <end position="232"/>
    </location>
</feature>
<dbReference type="InterPro" id="IPR011701">
    <property type="entry name" value="MFS"/>
</dbReference>
<feature type="transmembrane region" description="Helical" evidence="5">
    <location>
        <begin position="252"/>
        <end position="276"/>
    </location>
</feature>
<feature type="domain" description="Major facilitator superfamily (MFS) profile" evidence="6">
    <location>
        <begin position="1"/>
        <end position="444"/>
    </location>
</feature>
<evidence type="ECO:0000313" key="8">
    <source>
        <dbReference type="Proteomes" id="UP000245683"/>
    </source>
</evidence>
<feature type="transmembrane region" description="Helical" evidence="5">
    <location>
        <begin position="152"/>
        <end position="170"/>
    </location>
</feature>
<reference evidence="8" key="1">
    <citation type="submission" date="2018-05" db="EMBL/GenBank/DDBJ databases">
        <title>Micromonospora globispora sp. nov. and Micromonospora rugosa sp. nov., isolated from marine sediment.</title>
        <authorList>
            <person name="Carro L."/>
            <person name="Aysel V."/>
            <person name="Cetin D."/>
            <person name="Igual J.M."/>
            <person name="Klenk H.-P."/>
            <person name="Trujillo M.E."/>
            <person name="Sahin N."/>
        </authorList>
    </citation>
    <scope>NUCLEOTIDE SEQUENCE [LARGE SCALE GENOMIC DNA]</scope>
    <source>
        <strain evidence="8">S2904</strain>
    </source>
</reference>
<dbReference type="SUPFAM" id="SSF103473">
    <property type="entry name" value="MFS general substrate transporter"/>
    <property type="match status" value="1"/>
</dbReference>
<evidence type="ECO:0000256" key="1">
    <source>
        <dbReference type="ARBA" id="ARBA00004651"/>
    </source>
</evidence>
<keyword evidence="4 5" id="KW-0472">Membrane</keyword>
<gene>
    <name evidence="7" type="ORF">DLJ46_10915</name>
</gene>
<accession>A0A317K6V5</accession>
<evidence type="ECO:0000256" key="4">
    <source>
        <dbReference type="ARBA" id="ARBA00023136"/>
    </source>
</evidence>
<feature type="transmembrane region" description="Helical" evidence="5">
    <location>
        <begin position="418"/>
        <end position="437"/>
    </location>
</feature>
<feature type="transmembrane region" description="Helical" evidence="5">
    <location>
        <begin position="65"/>
        <end position="84"/>
    </location>
</feature>
<dbReference type="EMBL" id="QGSV01000151">
    <property type="protein sequence ID" value="PWU48792.1"/>
    <property type="molecule type" value="Genomic_DNA"/>
</dbReference>
<dbReference type="Gene3D" id="1.20.1720.10">
    <property type="entry name" value="Multidrug resistance protein D"/>
    <property type="match status" value="1"/>
</dbReference>
<proteinExistence type="predicted"/>